<organism evidence="1 2">
    <name type="scientific">Goodea atripinnis</name>
    <dbReference type="NCBI Taxonomy" id="208336"/>
    <lineage>
        <taxon>Eukaryota</taxon>
        <taxon>Metazoa</taxon>
        <taxon>Chordata</taxon>
        <taxon>Craniata</taxon>
        <taxon>Vertebrata</taxon>
        <taxon>Euteleostomi</taxon>
        <taxon>Actinopterygii</taxon>
        <taxon>Neopterygii</taxon>
        <taxon>Teleostei</taxon>
        <taxon>Neoteleostei</taxon>
        <taxon>Acanthomorphata</taxon>
        <taxon>Ovalentaria</taxon>
        <taxon>Atherinomorphae</taxon>
        <taxon>Cyprinodontiformes</taxon>
        <taxon>Goodeidae</taxon>
        <taxon>Goodea</taxon>
    </lineage>
</organism>
<gene>
    <name evidence="1" type="ORF">GOODEAATRI_029073</name>
</gene>
<reference evidence="1 2" key="1">
    <citation type="submission" date="2021-06" db="EMBL/GenBank/DDBJ databases">
        <authorList>
            <person name="Palmer J.M."/>
        </authorList>
    </citation>
    <scope>NUCLEOTIDE SEQUENCE [LARGE SCALE GENOMIC DNA]</scope>
    <source>
        <strain evidence="1 2">GA_2019</strain>
        <tissue evidence="1">Muscle</tissue>
    </source>
</reference>
<dbReference type="Proteomes" id="UP001476798">
    <property type="component" value="Unassembled WGS sequence"/>
</dbReference>
<name>A0ABV0MLM9_9TELE</name>
<evidence type="ECO:0000313" key="2">
    <source>
        <dbReference type="Proteomes" id="UP001476798"/>
    </source>
</evidence>
<dbReference type="EMBL" id="JAHRIO010004196">
    <property type="protein sequence ID" value="MEQ2159998.1"/>
    <property type="molecule type" value="Genomic_DNA"/>
</dbReference>
<comment type="caution">
    <text evidence="1">The sequence shown here is derived from an EMBL/GenBank/DDBJ whole genome shotgun (WGS) entry which is preliminary data.</text>
</comment>
<keyword evidence="2" id="KW-1185">Reference proteome</keyword>
<protein>
    <submittedName>
        <fullName evidence="1">Uncharacterized protein</fullName>
    </submittedName>
</protein>
<sequence length="66" mass="7619">MQHLCLTIPSKAVLRYVCLNNQADSFCFGASAAMSRRRKVTAPVLMFLMFWRSPLWKGNRIEKSLK</sequence>
<accession>A0ABV0MLM9</accession>
<proteinExistence type="predicted"/>
<evidence type="ECO:0000313" key="1">
    <source>
        <dbReference type="EMBL" id="MEQ2159998.1"/>
    </source>
</evidence>